<organism evidence="1">
    <name type="scientific">Anguilla anguilla</name>
    <name type="common">European freshwater eel</name>
    <name type="synonym">Muraena anguilla</name>
    <dbReference type="NCBI Taxonomy" id="7936"/>
    <lineage>
        <taxon>Eukaryota</taxon>
        <taxon>Metazoa</taxon>
        <taxon>Chordata</taxon>
        <taxon>Craniata</taxon>
        <taxon>Vertebrata</taxon>
        <taxon>Euteleostomi</taxon>
        <taxon>Actinopterygii</taxon>
        <taxon>Neopterygii</taxon>
        <taxon>Teleostei</taxon>
        <taxon>Anguilliformes</taxon>
        <taxon>Anguillidae</taxon>
        <taxon>Anguilla</taxon>
    </lineage>
</organism>
<dbReference type="AlphaFoldDB" id="A0A0E9PKZ9"/>
<reference evidence="1" key="2">
    <citation type="journal article" date="2015" name="Fish Shellfish Immunol.">
        <title>Early steps in the European eel (Anguilla anguilla)-Vibrio vulnificus interaction in the gills: Role of the RtxA13 toxin.</title>
        <authorList>
            <person name="Callol A."/>
            <person name="Pajuelo D."/>
            <person name="Ebbesson L."/>
            <person name="Teles M."/>
            <person name="MacKenzie S."/>
            <person name="Amaro C."/>
        </authorList>
    </citation>
    <scope>NUCLEOTIDE SEQUENCE</scope>
</reference>
<name>A0A0E9PKZ9_ANGAN</name>
<accession>A0A0E9PKZ9</accession>
<reference evidence="1" key="1">
    <citation type="submission" date="2014-11" db="EMBL/GenBank/DDBJ databases">
        <authorList>
            <person name="Amaro Gonzalez C."/>
        </authorList>
    </citation>
    <scope>NUCLEOTIDE SEQUENCE</scope>
</reference>
<dbReference type="EMBL" id="GBXM01103610">
    <property type="protein sequence ID" value="JAH04967.1"/>
    <property type="molecule type" value="Transcribed_RNA"/>
</dbReference>
<protein>
    <submittedName>
        <fullName evidence="1">Uncharacterized protein</fullName>
    </submittedName>
</protein>
<sequence length="42" mass="4799">MDQKRKANFLEDEITAIVEEIEGRQHVLFSGLNSGLTNKPNR</sequence>
<proteinExistence type="predicted"/>
<evidence type="ECO:0000313" key="1">
    <source>
        <dbReference type="EMBL" id="JAH04967.1"/>
    </source>
</evidence>